<protein>
    <submittedName>
        <fullName evidence="2">Metal-sulfur cluster biosynthetic enzyme</fullName>
    </submittedName>
</protein>
<feature type="domain" description="MIP18 family-like" evidence="1">
    <location>
        <begin position="13"/>
        <end position="85"/>
    </location>
</feature>
<evidence type="ECO:0000313" key="2">
    <source>
        <dbReference type="EMBL" id="POF30862.1"/>
    </source>
</evidence>
<accession>A0A2S3UT19</accession>
<dbReference type="OrthoDB" id="153551at2"/>
<dbReference type="Pfam" id="PF01883">
    <property type="entry name" value="FeS_assembly_P"/>
    <property type="match status" value="1"/>
</dbReference>
<comment type="caution">
    <text evidence="2">The sequence shown here is derived from an EMBL/GenBank/DDBJ whole genome shotgun (WGS) entry which is preliminary data.</text>
</comment>
<evidence type="ECO:0000313" key="3">
    <source>
        <dbReference type="Proteomes" id="UP000236959"/>
    </source>
</evidence>
<dbReference type="Gene3D" id="3.30.300.130">
    <property type="entry name" value="Fe-S cluster assembly (FSCA)"/>
    <property type="match status" value="1"/>
</dbReference>
<dbReference type="Proteomes" id="UP000236959">
    <property type="component" value="Unassembled WGS sequence"/>
</dbReference>
<keyword evidence="3" id="KW-1185">Reference proteome</keyword>
<dbReference type="AlphaFoldDB" id="A0A2S3UT19"/>
<reference evidence="2 3" key="1">
    <citation type="submission" date="2018-01" db="EMBL/GenBank/DDBJ databases">
        <title>Genomic Encyclopedia of Archaeal and Bacterial Type Strains, Phase II (KMG-II): from individual species to whole genera.</title>
        <authorList>
            <person name="Goeker M."/>
        </authorList>
    </citation>
    <scope>NUCLEOTIDE SEQUENCE [LARGE SCALE GENOMIC DNA]</scope>
    <source>
        <strain evidence="2 3">DSM 17023</strain>
    </source>
</reference>
<evidence type="ECO:0000259" key="1">
    <source>
        <dbReference type="Pfam" id="PF01883"/>
    </source>
</evidence>
<dbReference type="InterPro" id="IPR002744">
    <property type="entry name" value="MIP18-like"/>
</dbReference>
<proteinExistence type="predicted"/>
<dbReference type="EMBL" id="PPCN01000005">
    <property type="protein sequence ID" value="POF30862.1"/>
    <property type="molecule type" value="Genomic_DNA"/>
</dbReference>
<sequence length="267" mass="30463">MVLEIQQSELVSAVWGTLEDVTDPELDEPITDMGFVERVEVADARKVEVDFRLPTYWCSPNFAFLMAFGIKQEIARLPWVREITVTLRDHCFGEQINAGLNSDRAFSEIFAEHCGGENLEAVQLKFQEKAFIRRQETVLLALQHRGYSPGQIVSMTLKEFDQVEFQGGEESRQKPRYRSLLIERNLAREPGDPVFPTWQGERIPPDNLRKHLGDLRSVRINMEFNGALCRGLKSTRYKEVEISADGPTLVDFIHDRVPPDPSASTGR</sequence>
<dbReference type="InterPro" id="IPR034904">
    <property type="entry name" value="FSCA_dom_sf"/>
</dbReference>
<dbReference type="RefSeq" id="WP_103222833.1">
    <property type="nucleotide sequence ID" value="NZ_PPCN01000005.1"/>
</dbReference>
<gene>
    <name evidence="2" type="ORF">CLV41_10540</name>
</gene>
<organism evidence="2 3">
    <name type="scientific">Roseibium marinum</name>
    <dbReference type="NCBI Taxonomy" id="281252"/>
    <lineage>
        <taxon>Bacteria</taxon>
        <taxon>Pseudomonadati</taxon>
        <taxon>Pseudomonadota</taxon>
        <taxon>Alphaproteobacteria</taxon>
        <taxon>Hyphomicrobiales</taxon>
        <taxon>Stappiaceae</taxon>
        <taxon>Roseibium</taxon>
    </lineage>
</organism>
<name>A0A2S3UT19_9HYPH</name>
<dbReference type="SUPFAM" id="SSF117916">
    <property type="entry name" value="Fe-S cluster assembly (FSCA) domain-like"/>
    <property type="match status" value="1"/>
</dbReference>